<accession>A0ABU5RYF3</accession>
<organism evidence="2 3">
    <name type="scientific">Cyanobium gracile UHCC 0139</name>
    <dbReference type="NCBI Taxonomy" id="3110308"/>
    <lineage>
        <taxon>Bacteria</taxon>
        <taxon>Bacillati</taxon>
        <taxon>Cyanobacteriota</taxon>
        <taxon>Cyanophyceae</taxon>
        <taxon>Synechococcales</taxon>
        <taxon>Prochlorococcaceae</taxon>
        <taxon>Cyanobium</taxon>
    </lineage>
</organism>
<gene>
    <name evidence="2" type="ORF">VB738_16035</name>
</gene>
<comment type="caution">
    <text evidence="2">The sequence shown here is derived from an EMBL/GenBank/DDBJ whole genome shotgun (WGS) entry which is preliminary data.</text>
</comment>
<dbReference type="EMBL" id="JAYGHX010000016">
    <property type="protein sequence ID" value="MEA5392773.1"/>
    <property type="molecule type" value="Genomic_DNA"/>
</dbReference>
<proteinExistence type="predicted"/>
<evidence type="ECO:0000313" key="2">
    <source>
        <dbReference type="EMBL" id="MEA5392773.1"/>
    </source>
</evidence>
<feature type="transmembrane region" description="Helical" evidence="1">
    <location>
        <begin position="34"/>
        <end position="53"/>
    </location>
</feature>
<evidence type="ECO:0000313" key="3">
    <source>
        <dbReference type="Proteomes" id="UP001304461"/>
    </source>
</evidence>
<feature type="transmembrane region" description="Helical" evidence="1">
    <location>
        <begin position="89"/>
        <end position="109"/>
    </location>
</feature>
<keyword evidence="1" id="KW-0472">Membrane</keyword>
<name>A0ABU5RYF3_9CYAN</name>
<feature type="transmembrane region" description="Helical" evidence="1">
    <location>
        <begin position="140"/>
        <end position="162"/>
    </location>
</feature>
<protein>
    <submittedName>
        <fullName evidence="2">DUF3120 domain-containing protein</fullName>
    </submittedName>
</protein>
<keyword evidence="1" id="KW-1133">Transmembrane helix</keyword>
<feature type="transmembrane region" description="Helical" evidence="1">
    <location>
        <begin position="115"/>
        <end position="133"/>
    </location>
</feature>
<sequence>MHNFLHNQVLGVPPTLSARSEALPDLRLGAVPHAAVLPLAAALLVTVPVFLQAPWVRSAPMAATLFTVPLMAFALLLERHGQGPWRQLGVLLVGFSGSWLGGCLFWGWFRLHPVMHLPIEAFALPLAVAGLGGRWRLAGAFYLGSLLGTASTDGVMAAAGLMDLWPRVLNAPLTQAPLLLQGAALQVLQPWPLALIALAAGLLLVLCRRLWSLGGPWRVAAAAVGTTLAVDGLFLGAALLAPHLSGLI</sequence>
<dbReference type="InterPro" id="IPR021468">
    <property type="entry name" value="DUF3120"/>
</dbReference>
<feature type="transmembrane region" description="Helical" evidence="1">
    <location>
        <begin position="219"/>
        <end position="241"/>
    </location>
</feature>
<feature type="transmembrane region" description="Helical" evidence="1">
    <location>
        <begin position="59"/>
        <end position="77"/>
    </location>
</feature>
<dbReference type="Proteomes" id="UP001304461">
    <property type="component" value="Unassembled WGS sequence"/>
</dbReference>
<keyword evidence="3" id="KW-1185">Reference proteome</keyword>
<dbReference type="RefSeq" id="WP_323306695.1">
    <property type="nucleotide sequence ID" value="NZ_JAYGHX010000016.1"/>
</dbReference>
<evidence type="ECO:0000256" key="1">
    <source>
        <dbReference type="SAM" id="Phobius"/>
    </source>
</evidence>
<reference evidence="2 3" key="1">
    <citation type="submission" date="2023-12" db="EMBL/GenBank/DDBJ databases">
        <title>Baltic Sea Cyanobacteria.</title>
        <authorList>
            <person name="Delbaje E."/>
            <person name="Fewer D.P."/>
            <person name="Shishido T.K."/>
        </authorList>
    </citation>
    <scope>NUCLEOTIDE SEQUENCE [LARGE SCALE GENOMIC DNA]</scope>
    <source>
        <strain evidence="2 3">UHCC 0139</strain>
    </source>
</reference>
<feature type="transmembrane region" description="Helical" evidence="1">
    <location>
        <begin position="188"/>
        <end position="207"/>
    </location>
</feature>
<keyword evidence="1" id="KW-0812">Transmembrane</keyword>
<dbReference type="Pfam" id="PF11318">
    <property type="entry name" value="DUF3120"/>
    <property type="match status" value="1"/>
</dbReference>